<evidence type="ECO:0000313" key="2">
    <source>
        <dbReference type="Proteomes" id="UP000765509"/>
    </source>
</evidence>
<organism evidence="1 2">
    <name type="scientific">Austropuccinia psidii MF-1</name>
    <dbReference type="NCBI Taxonomy" id="1389203"/>
    <lineage>
        <taxon>Eukaryota</taxon>
        <taxon>Fungi</taxon>
        <taxon>Dikarya</taxon>
        <taxon>Basidiomycota</taxon>
        <taxon>Pucciniomycotina</taxon>
        <taxon>Pucciniomycetes</taxon>
        <taxon>Pucciniales</taxon>
        <taxon>Sphaerophragmiaceae</taxon>
        <taxon>Austropuccinia</taxon>
    </lineage>
</organism>
<proteinExistence type="predicted"/>
<dbReference type="EMBL" id="AVOT02062821">
    <property type="protein sequence ID" value="MBW0555729.1"/>
    <property type="molecule type" value="Genomic_DNA"/>
</dbReference>
<reference evidence="1" key="1">
    <citation type="submission" date="2021-03" db="EMBL/GenBank/DDBJ databases">
        <title>Draft genome sequence of rust myrtle Austropuccinia psidii MF-1, a brazilian biotype.</title>
        <authorList>
            <person name="Quecine M.C."/>
            <person name="Pachon D.M.R."/>
            <person name="Bonatelli M.L."/>
            <person name="Correr F.H."/>
            <person name="Franceschini L.M."/>
            <person name="Leite T.F."/>
            <person name="Margarido G.R.A."/>
            <person name="Almeida C.A."/>
            <person name="Ferrarezi J.A."/>
            <person name="Labate C.A."/>
        </authorList>
    </citation>
    <scope>NUCLEOTIDE SEQUENCE</scope>
    <source>
        <strain evidence="1">MF-1</strain>
    </source>
</reference>
<comment type="caution">
    <text evidence="1">The sequence shown here is derived from an EMBL/GenBank/DDBJ whole genome shotgun (WGS) entry which is preliminary data.</text>
</comment>
<gene>
    <name evidence="1" type="ORF">O181_095444</name>
</gene>
<name>A0A9Q3J5B4_9BASI</name>
<dbReference type="OrthoDB" id="3068303at2759"/>
<protein>
    <submittedName>
        <fullName evidence="1">Uncharacterized protein</fullName>
    </submittedName>
</protein>
<keyword evidence="2" id="KW-1185">Reference proteome</keyword>
<evidence type="ECO:0000313" key="1">
    <source>
        <dbReference type="EMBL" id="MBW0555729.1"/>
    </source>
</evidence>
<sequence length="191" mass="22347">MHPFDILESEMIFPHPEGSIRLKFEFVVMNDCTSQHFILGNDYLNIYGIDIKNHKDRSFTIRENKRQKFAFSLEKKEKTFIKQVKNVNKGKFVSDQLIEAQISPQLTLGMKQEIIKILFKYREAFASDNEPLRAIKGHEVDIILDVERPYPPLLRRPAYPASPRDREELESHINELIKLGVLTRVGHNEEV</sequence>
<accession>A0A9Q3J5B4</accession>
<dbReference type="Proteomes" id="UP000765509">
    <property type="component" value="Unassembled WGS sequence"/>
</dbReference>
<dbReference type="AlphaFoldDB" id="A0A9Q3J5B4"/>